<gene>
    <name evidence="2" type="ORF">MNV_110020</name>
</gene>
<proteinExistence type="predicted"/>
<dbReference type="AlphaFoldDB" id="A0A284VIW1"/>
<feature type="region of interest" description="Disordered" evidence="1">
    <location>
        <begin position="53"/>
        <end position="74"/>
    </location>
</feature>
<dbReference type="OrthoDB" id="26305at2157"/>
<dbReference type="Proteomes" id="UP000218615">
    <property type="component" value="Unassembled WGS sequence"/>
</dbReference>
<dbReference type="Pfam" id="PF06677">
    <property type="entry name" value="Auto_anti-p27"/>
    <property type="match status" value="1"/>
</dbReference>
<dbReference type="RefSeq" id="WP_096203612.1">
    <property type="nucleotide sequence ID" value="NZ_FZMP01000013.1"/>
</dbReference>
<organism evidence="2 3">
    <name type="scientific">Candidatus Methanoperedens nitratireducens</name>
    <dbReference type="NCBI Taxonomy" id="1392998"/>
    <lineage>
        <taxon>Archaea</taxon>
        <taxon>Methanobacteriati</taxon>
        <taxon>Methanobacteriota</taxon>
        <taxon>Stenosarchaea group</taxon>
        <taxon>Methanomicrobia</taxon>
        <taxon>Methanosarcinales</taxon>
        <taxon>ANME-2 cluster</taxon>
        <taxon>Candidatus Methanoperedentaceae</taxon>
        <taxon>Candidatus Methanoperedens</taxon>
    </lineage>
</organism>
<reference evidence="3" key="1">
    <citation type="submission" date="2017-06" db="EMBL/GenBank/DDBJ databases">
        <authorList>
            <person name="Cremers G."/>
        </authorList>
    </citation>
    <scope>NUCLEOTIDE SEQUENCE [LARGE SCALE GENOMIC DNA]</scope>
</reference>
<accession>A0A284VIW1</accession>
<name>A0A284VIW1_9EURY</name>
<protein>
    <submittedName>
        <fullName evidence="2">Sjogrens syndrome scleroderma autoantigen 1</fullName>
    </submittedName>
</protein>
<dbReference type="EMBL" id="FZMP01000013">
    <property type="protein sequence ID" value="SNQ59204.1"/>
    <property type="molecule type" value="Genomic_DNA"/>
</dbReference>
<keyword evidence="3" id="KW-1185">Reference proteome</keyword>
<evidence type="ECO:0000256" key="1">
    <source>
        <dbReference type="SAM" id="MobiDB-lite"/>
    </source>
</evidence>
<dbReference type="InterPro" id="IPR009563">
    <property type="entry name" value="SSSCA1"/>
</dbReference>
<evidence type="ECO:0000313" key="2">
    <source>
        <dbReference type="EMBL" id="SNQ59204.1"/>
    </source>
</evidence>
<sequence length="140" mass="15952">MAETDENRKLQMITRLLEKGGTMLASHHECGSPLFRYQGKVLCPVCDFQEKNQERKIRPEKRSEKEPGMAEKTVEREGIRREVIPVMEPQPAELSQVAALTQSKIHGIAESLENETDLQRVREKLECIELGIKILKLLGS</sequence>
<evidence type="ECO:0000313" key="3">
    <source>
        <dbReference type="Proteomes" id="UP000218615"/>
    </source>
</evidence>